<dbReference type="PANTHER" id="PTHR43792:SF8">
    <property type="entry name" value="[RIBOSOMAL PROTEIN US5]-ALANINE N-ACETYLTRANSFERASE"/>
    <property type="match status" value="1"/>
</dbReference>
<dbReference type="EMBL" id="NOXU01000024">
    <property type="protein sequence ID" value="OYQ35957.1"/>
    <property type="molecule type" value="Genomic_DNA"/>
</dbReference>
<proteinExistence type="inferred from homology"/>
<organism evidence="5 6">
    <name type="scientific">Niveispirillum lacus</name>
    <dbReference type="NCBI Taxonomy" id="1981099"/>
    <lineage>
        <taxon>Bacteria</taxon>
        <taxon>Pseudomonadati</taxon>
        <taxon>Pseudomonadota</taxon>
        <taxon>Alphaproteobacteria</taxon>
        <taxon>Rhodospirillales</taxon>
        <taxon>Azospirillaceae</taxon>
        <taxon>Niveispirillum</taxon>
    </lineage>
</organism>
<comment type="similarity">
    <text evidence="3">Belongs to the acetyltransferase family. RimJ subfamily.</text>
</comment>
<keyword evidence="2" id="KW-0012">Acyltransferase</keyword>
<reference evidence="5 6" key="1">
    <citation type="submission" date="2017-07" db="EMBL/GenBank/DDBJ databases">
        <title>Niveispirillum cyanobacteriorum sp. nov., isolated from cyanobacterial aggregates in a eutrophic lake.</title>
        <authorList>
            <person name="Cai H."/>
        </authorList>
    </citation>
    <scope>NUCLEOTIDE SEQUENCE [LARGE SCALE GENOMIC DNA]</scope>
    <source>
        <strain evidence="6">TH1-14</strain>
    </source>
</reference>
<gene>
    <name evidence="5" type="ORF">CHU95_06800</name>
</gene>
<dbReference type="Pfam" id="PF00583">
    <property type="entry name" value="Acetyltransf_1"/>
    <property type="match status" value="1"/>
</dbReference>
<comment type="caution">
    <text evidence="5">The sequence shown here is derived from an EMBL/GenBank/DDBJ whole genome shotgun (WGS) entry which is preliminary data.</text>
</comment>
<protein>
    <recommendedName>
        <fullName evidence="4">N-acetyltransferase domain-containing protein</fullName>
    </recommendedName>
</protein>
<dbReference type="PANTHER" id="PTHR43792">
    <property type="entry name" value="GNAT FAMILY, PUTATIVE (AFU_ORTHOLOGUE AFUA_3G00765)-RELATED-RELATED"/>
    <property type="match status" value="1"/>
</dbReference>
<dbReference type="SUPFAM" id="SSF55729">
    <property type="entry name" value="Acyl-CoA N-acyltransferases (Nat)"/>
    <property type="match status" value="1"/>
</dbReference>
<dbReference type="InterPro" id="IPR000182">
    <property type="entry name" value="GNAT_dom"/>
</dbReference>
<sequence length="184" mass="20002">MSQSAFTPPPGGTAAAFGPPGLWLRARQLDDAAAMAAMASLPKFRHGTLRPPFPSVEGTRAWMEKGGADDLQVVAILDGKLVGSAGLFRHGGRRRHVADLAIGVHDEAQGMGVGKSLMHALIDAADRWLDLHRVELTVFADNDPAIRLYRQFGFIEEGRLRDYAFRDGVYVDALAMGRIRPKRG</sequence>
<evidence type="ECO:0000259" key="4">
    <source>
        <dbReference type="PROSITE" id="PS51186"/>
    </source>
</evidence>
<dbReference type="RefSeq" id="WP_094455013.1">
    <property type="nucleotide sequence ID" value="NZ_NOXU01000024.1"/>
</dbReference>
<evidence type="ECO:0000256" key="2">
    <source>
        <dbReference type="ARBA" id="ARBA00023315"/>
    </source>
</evidence>
<evidence type="ECO:0000313" key="5">
    <source>
        <dbReference type="EMBL" id="OYQ35957.1"/>
    </source>
</evidence>
<dbReference type="CDD" id="cd04301">
    <property type="entry name" value="NAT_SF"/>
    <property type="match status" value="1"/>
</dbReference>
<keyword evidence="6" id="KW-1185">Reference proteome</keyword>
<dbReference type="PROSITE" id="PS51186">
    <property type="entry name" value="GNAT"/>
    <property type="match status" value="1"/>
</dbReference>
<dbReference type="AlphaFoldDB" id="A0A255Z3A3"/>
<dbReference type="OrthoDB" id="9803907at2"/>
<evidence type="ECO:0000313" key="6">
    <source>
        <dbReference type="Proteomes" id="UP000216998"/>
    </source>
</evidence>
<evidence type="ECO:0000256" key="1">
    <source>
        <dbReference type="ARBA" id="ARBA00022679"/>
    </source>
</evidence>
<keyword evidence="1" id="KW-0808">Transferase</keyword>
<dbReference type="InterPro" id="IPR016181">
    <property type="entry name" value="Acyl_CoA_acyltransferase"/>
</dbReference>
<dbReference type="GO" id="GO:0016747">
    <property type="term" value="F:acyltransferase activity, transferring groups other than amino-acyl groups"/>
    <property type="evidence" value="ECO:0007669"/>
    <property type="project" value="InterPro"/>
</dbReference>
<dbReference type="Gene3D" id="3.40.630.30">
    <property type="match status" value="1"/>
</dbReference>
<dbReference type="InterPro" id="IPR051531">
    <property type="entry name" value="N-acetyltransferase"/>
</dbReference>
<accession>A0A255Z3A3</accession>
<dbReference type="Proteomes" id="UP000216998">
    <property type="component" value="Unassembled WGS sequence"/>
</dbReference>
<feature type="domain" description="N-acetyltransferase" evidence="4">
    <location>
        <begin position="24"/>
        <end position="181"/>
    </location>
</feature>
<name>A0A255Z3A3_9PROT</name>
<evidence type="ECO:0000256" key="3">
    <source>
        <dbReference type="ARBA" id="ARBA00038502"/>
    </source>
</evidence>